<gene>
    <name evidence="1" type="ORF">CR194_01370</name>
</gene>
<accession>A0A323TJX9</accession>
<proteinExistence type="predicted"/>
<dbReference type="Pfam" id="PF08970">
    <property type="entry name" value="Sda"/>
    <property type="match status" value="1"/>
</dbReference>
<sequence>MRDISDELLLETYKKAIELDLSEDFLLLILDEIDRRSNFTRKIDL</sequence>
<organism evidence="1 2">
    <name type="scientific">Salipaludibacillus keqinensis</name>
    <dbReference type="NCBI Taxonomy" id="2045207"/>
    <lineage>
        <taxon>Bacteria</taxon>
        <taxon>Bacillati</taxon>
        <taxon>Bacillota</taxon>
        <taxon>Bacilli</taxon>
        <taxon>Bacillales</taxon>
        <taxon>Bacillaceae</taxon>
    </lineage>
</organism>
<dbReference type="SUPFAM" id="SSF100985">
    <property type="entry name" value="Sporulation inhibitor Sda"/>
    <property type="match status" value="1"/>
</dbReference>
<dbReference type="AlphaFoldDB" id="A0A323TJX9"/>
<evidence type="ECO:0000313" key="1">
    <source>
        <dbReference type="EMBL" id="PYZ95301.1"/>
    </source>
</evidence>
<protein>
    <submittedName>
        <fullName evidence="1">Sporulation histidine kinase inhibitor Sda</fullName>
    </submittedName>
</protein>
<dbReference type="EMBL" id="PDOD01000001">
    <property type="protein sequence ID" value="PYZ95301.1"/>
    <property type="molecule type" value="Genomic_DNA"/>
</dbReference>
<comment type="caution">
    <text evidence="1">The sequence shown here is derived from an EMBL/GenBank/DDBJ whole genome shotgun (WGS) entry which is preliminary data.</text>
</comment>
<reference evidence="1 2" key="1">
    <citation type="submission" date="2017-10" db="EMBL/GenBank/DDBJ databases">
        <title>Bacillus sp. nov., a halophilic bacterium isolated from a Keqin Lake.</title>
        <authorList>
            <person name="Wang H."/>
        </authorList>
    </citation>
    <scope>NUCLEOTIDE SEQUENCE [LARGE SCALE GENOMIC DNA]</scope>
    <source>
        <strain evidence="1 2">KQ-12</strain>
    </source>
</reference>
<dbReference type="InterPro" id="IPR015064">
    <property type="entry name" value="Sda"/>
</dbReference>
<dbReference type="Gene3D" id="1.10.287.1100">
    <property type="entry name" value="Sporulation inhibitor A"/>
    <property type="match status" value="1"/>
</dbReference>
<name>A0A323TJX9_9BACI</name>
<dbReference type="InterPro" id="IPR036916">
    <property type="entry name" value="Sda_sf"/>
</dbReference>
<evidence type="ECO:0000313" key="2">
    <source>
        <dbReference type="Proteomes" id="UP000248214"/>
    </source>
</evidence>
<dbReference type="Proteomes" id="UP000248214">
    <property type="component" value="Unassembled WGS sequence"/>
</dbReference>
<keyword evidence="2" id="KW-1185">Reference proteome</keyword>